<evidence type="ECO:0000256" key="3">
    <source>
        <dbReference type="ARBA" id="ARBA00022833"/>
    </source>
</evidence>
<dbReference type="InterPro" id="IPR029071">
    <property type="entry name" value="Ubiquitin-like_domsf"/>
</dbReference>
<sequence length="188" mass="21360">MAEELNLRDVENIQREADCSICLNKCSERLLPNCGHSFCEECLHKINENGKISCPECRKVSTLPDGKVQNLMRNFVAMRIRDQTTTIIEEKGRATGESAKMKLVVNLLNGKKMEVQVNGPDVTVNELKREIAEKSNIGEDHQRLLYLGKELENEKKLGHYKIGPYSTIHMVQRMLGGRLILFNILSYG</sequence>
<keyword evidence="2 4" id="KW-0863">Zinc-finger</keyword>
<dbReference type="InterPro" id="IPR027370">
    <property type="entry name" value="Znf-RING_euk"/>
</dbReference>
<accession>A0A9Q1BG17</accession>
<dbReference type="Gene3D" id="3.10.20.90">
    <property type="entry name" value="Phosphatidylinositol 3-kinase Catalytic Subunit, Chain A, domain 1"/>
    <property type="match status" value="1"/>
</dbReference>
<dbReference type="Proteomes" id="UP001152320">
    <property type="component" value="Chromosome 19"/>
</dbReference>
<dbReference type="CDD" id="cd16449">
    <property type="entry name" value="RING-HC"/>
    <property type="match status" value="1"/>
</dbReference>
<dbReference type="InterPro" id="IPR047153">
    <property type="entry name" value="TRIM45/56/19-like"/>
</dbReference>
<dbReference type="EMBL" id="JAIZAY010000019">
    <property type="protein sequence ID" value="KAJ8023267.1"/>
    <property type="molecule type" value="Genomic_DNA"/>
</dbReference>
<keyword evidence="8" id="KW-1185">Reference proteome</keyword>
<evidence type="ECO:0000259" key="6">
    <source>
        <dbReference type="PROSITE" id="PS50089"/>
    </source>
</evidence>
<dbReference type="InterPro" id="IPR017907">
    <property type="entry name" value="Znf_RING_CS"/>
</dbReference>
<evidence type="ECO:0000256" key="4">
    <source>
        <dbReference type="PROSITE-ProRule" id="PRU00175"/>
    </source>
</evidence>
<keyword evidence="3" id="KW-0862">Zinc</keyword>
<evidence type="ECO:0000313" key="7">
    <source>
        <dbReference type="EMBL" id="KAJ8023267.1"/>
    </source>
</evidence>
<evidence type="ECO:0000256" key="2">
    <source>
        <dbReference type="ARBA" id="ARBA00022771"/>
    </source>
</evidence>
<dbReference type="PANTHER" id="PTHR25462:SF296">
    <property type="entry name" value="MEIOTIC P26, ISOFORM F"/>
    <property type="match status" value="1"/>
</dbReference>
<evidence type="ECO:0000313" key="8">
    <source>
        <dbReference type="Proteomes" id="UP001152320"/>
    </source>
</evidence>
<dbReference type="SUPFAM" id="SSF54236">
    <property type="entry name" value="Ubiquitin-like"/>
    <property type="match status" value="1"/>
</dbReference>
<dbReference type="SUPFAM" id="SSF57850">
    <property type="entry name" value="RING/U-box"/>
    <property type="match status" value="1"/>
</dbReference>
<dbReference type="SMART" id="SM00213">
    <property type="entry name" value="UBQ"/>
    <property type="match status" value="1"/>
</dbReference>
<comment type="caution">
    <text evidence="7">The sequence shown here is derived from an EMBL/GenBank/DDBJ whole genome shotgun (WGS) entry which is preliminary data.</text>
</comment>
<gene>
    <name evidence="7" type="ORF">HOLleu_35633</name>
</gene>
<dbReference type="PROSITE" id="PS50089">
    <property type="entry name" value="ZF_RING_2"/>
    <property type="match status" value="1"/>
</dbReference>
<feature type="domain" description="RING-type" evidence="6">
    <location>
        <begin position="19"/>
        <end position="58"/>
    </location>
</feature>
<dbReference type="Gene3D" id="3.30.40.10">
    <property type="entry name" value="Zinc/RING finger domain, C3HC4 (zinc finger)"/>
    <property type="match status" value="1"/>
</dbReference>
<dbReference type="InterPro" id="IPR001841">
    <property type="entry name" value="Znf_RING"/>
</dbReference>
<dbReference type="SMART" id="SM00184">
    <property type="entry name" value="RING"/>
    <property type="match status" value="1"/>
</dbReference>
<evidence type="ECO:0000256" key="1">
    <source>
        <dbReference type="ARBA" id="ARBA00022723"/>
    </source>
</evidence>
<feature type="domain" description="Ubiquitin-like" evidence="5">
    <location>
        <begin position="101"/>
        <end position="177"/>
    </location>
</feature>
<dbReference type="Pfam" id="PF00240">
    <property type="entry name" value="ubiquitin"/>
    <property type="match status" value="1"/>
</dbReference>
<dbReference type="AlphaFoldDB" id="A0A9Q1BG17"/>
<dbReference type="GO" id="GO:0008270">
    <property type="term" value="F:zinc ion binding"/>
    <property type="evidence" value="ECO:0007669"/>
    <property type="project" value="UniProtKB-KW"/>
</dbReference>
<protein>
    <submittedName>
        <fullName evidence="7">Ubiquitin-NEDD8-like protein RUB2</fullName>
    </submittedName>
</protein>
<keyword evidence="1" id="KW-0479">Metal-binding</keyword>
<dbReference type="Pfam" id="PF13445">
    <property type="entry name" value="zf-RING_UBOX"/>
    <property type="match status" value="1"/>
</dbReference>
<dbReference type="PANTHER" id="PTHR25462">
    <property type="entry name" value="BONUS, ISOFORM C-RELATED"/>
    <property type="match status" value="1"/>
</dbReference>
<proteinExistence type="predicted"/>
<dbReference type="PROSITE" id="PS50053">
    <property type="entry name" value="UBIQUITIN_2"/>
    <property type="match status" value="1"/>
</dbReference>
<dbReference type="InterPro" id="IPR013083">
    <property type="entry name" value="Znf_RING/FYVE/PHD"/>
</dbReference>
<dbReference type="InterPro" id="IPR000626">
    <property type="entry name" value="Ubiquitin-like_dom"/>
</dbReference>
<evidence type="ECO:0000259" key="5">
    <source>
        <dbReference type="PROSITE" id="PS50053"/>
    </source>
</evidence>
<dbReference type="OrthoDB" id="654191at2759"/>
<dbReference type="PROSITE" id="PS00518">
    <property type="entry name" value="ZF_RING_1"/>
    <property type="match status" value="1"/>
</dbReference>
<organism evidence="7 8">
    <name type="scientific">Holothuria leucospilota</name>
    <name type="common">Black long sea cucumber</name>
    <name type="synonym">Mertensiothuria leucospilota</name>
    <dbReference type="NCBI Taxonomy" id="206669"/>
    <lineage>
        <taxon>Eukaryota</taxon>
        <taxon>Metazoa</taxon>
        <taxon>Echinodermata</taxon>
        <taxon>Eleutherozoa</taxon>
        <taxon>Echinozoa</taxon>
        <taxon>Holothuroidea</taxon>
        <taxon>Aspidochirotacea</taxon>
        <taxon>Aspidochirotida</taxon>
        <taxon>Holothuriidae</taxon>
        <taxon>Holothuria</taxon>
    </lineage>
</organism>
<name>A0A9Q1BG17_HOLLE</name>
<reference evidence="7" key="1">
    <citation type="submission" date="2021-10" db="EMBL/GenBank/DDBJ databases">
        <title>Tropical sea cucumber genome reveals ecological adaptation and Cuvierian tubules defense mechanism.</title>
        <authorList>
            <person name="Chen T."/>
        </authorList>
    </citation>
    <scope>NUCLEOTIDE SEQUENCE</scope>
    <source>
        <strain evidence="7">Nanhai2018</strain>
        <tissue evidence="7">Muscle</tissue>
    </source>
</reference>